<accession>A0A9P8RYH8</accession>
<dbReference type="AlphaFoldDB" id="A0A9P8RYH8"/>
<proteinExistence type="predicted"/>
<dbReference type="EMBL" id="AUWU02000004">
    <property type="protein sequence ID" value="KAH0573666.1"/>
    <property type="molecule type" value="Genomic_DNA"/>
</dbReference>
<gene>
    <name evidence="1" type="ORF">SS50377_23601</name>
</gene>
<dbReference type="RefSeq" id="XP_067764439.1">
    <property type="nucleotide sequence ID" value="XM_067907465.1"/>
</dbReference>
<sequence>MLSNTFIDQIAIIFSQKQIIKLNMQLASQLGMLKIQNSIKDDGTELMSSIDTIHQEIKNVVDKQLSDEYYDTCYEFQRYRLETQRQLQSILDNKTFNEQKDIKKEIKQTVREAKEILRHQSWKVFEQSILDIQNQIITTMSHYQICLSQAEQYIIDYFSIRQEHIQSLFYPCLRMQRQEIIQPDQQFLCDILLKIPI</sequence>
<comment type="caution">
    <text evidence="1">The sequence shown here is derived from an EMBL/GenBank/DDBJ whole genome shotgun (WGS) entry which is preliminary data.</text>
</comment>
<evidence type="ECO:0000313" key="1">
    <source>
        <dbReference type="EMBL" id="KAH0573666.1"/>
    </source>
</evidence>
<name>A0A9P8RYH8_9EUKA</name>
<organism evidence="1 2">
    <name type="scientific">Spironucleus salmonicida</name>
    <dbReference type="NCBI Taxonomy" id="348837"/>
    <lineage>
        <taxon>Eukaryota</taxon>
        <taxon>Metamonada</taxon>
        <taxon>Diplomonadida</taxon>
        <taxon>Hexamitidae</taxon>
        <taxon>Hexamitinae</taxon>
        <taxon>Spironucleus</taxon>
    </lineage>
</organism>
<reference evidence="1 2" key="1">
    <citation type="journal article" date="2014" name="PLoS Genet.">
        <title>The Genome of Spironucleus salmonicida Highlights a Fish Pathogen Adapted to Fluctuating Environments.</title>
        <authorList>
            <person name="Xu F."/>
            <person name="Jerlstrom-Hultqvist J."/>
            <person name="Einarsson E."/>
            <person name="Astvaldsson A."/>
            <person name="Svard S.G."/>
            <person name="Andersson J.O."/>
        </authorList>
    </citation>
    <scope>NUCLEOTIDE SEQUENCE [LARGE SCALE GENOMIC DNA]</scope>
    <source>
        <strain evidence="1 2">ATCC 50377</strain>
    </source>
</reference>
<evidence type="ECO:0000313" key="2">
    <source>
        <dbReference type="Proteomes" id="UP000018208"/>
    </source>
</evidence>
<dbReference type="KEGG" id="ssao:94297624"/>
<dbReference type="GeneID" id="94297624"/>
<keyword evidence="2" id="KW-1185">Reference proteome</keyword>
<protein>
    <submittedName>
        <fullName evidence="1">Uncharacterized protein</fullName>
    </submittedName>
</protein>
<dbReference type="Proteomes" id="UP000018208">
    <property type="component" value="Unassembled WGS sequence"/>
</dbReference>